<name>A0AAV2RNZ4_MEGNR</name>
<feature type="signal peptide" evidence="1">
    <location>
        <begin position="1"/>
        <end position="20"/>
    </location>
</feature>
<comment type="caution">
    <text evidence="3">The sequence shown here is derived from an EMBL/GenBank/DDBJ whole genome shotgun (WGS) entry which is preliminary data.</text>
</comment>
<evidence type="ECO:0000256" key="1">
    <source>
        <dbReference type="SAM" id="SignalP"/>
    </source>
</evidence>
<feature type="chain" id="PRO_5043909673" description="C-type lectin domain-containing protein" evidence="1">
    <location>
        <begin position="21"/>
        <end position="172"/>
    </location>
</feature>
<dbReference type="Gene3D" id="3.10.100.10">
    <property type="entry name" value="Mannose-Binding Protein A, subunit A"/>
    <property type="match status" value="1"/>
</dbReference>
<evidence type="ECO:0000313" key="3">
    <source>
        <dbReference type="EMBL" id="CAL4134750.1"/>
    </source>
</evidence>
<gene>
    <name evidence="3" type="ORF">MNOR_LOCUS27467</name>
</gene>
<accession>A0AAV2RNZ4</accession>
<reference evidence="3 4" key="1">
    <citation type="submission" date="2024-05" db="EMBL/GenBank/DDBJ databases">
        <authorList>
            <person name="Wallberg A."/>
        </authorList>
    </citation>
    <scope>NUCLEOTIDE SEQUENCE [LARGE SCALE GENOMIC DNA]</scope>
</reference>
<proteinExistence type="predicted"/>
<dbReference type="InterPro" id="IPR016187">
    <property type="entry name" value="CTDL_fold"/>
</dbReference>
<dbReference type="Proteomes" id="UP001497623">
    <property type="component" value="Unassembled WGS sequence"/>
</dbReference>
<dbReference type="CDD" id="cd00037">
    <property type="entry name" value="CLECT"/>
    <property type="match status" value="1"/>
</dbReference>
<dbReference type="SUPFAM" id="SSF56436">
    <property type="entry name" value="C-type lectin-like"/>
    <property type="match status" value="1"/>
</dbReference>
<sequence length="172" mass="19201">MAVGAIYLLTVLVSVFATDADSISRTDQGPIQCPEPYFRVLSQCFRLYDDKRRSWEESKALCYGNGLVLAHPKHPIDVRAAIVERGQKYAWLNARGDGTVMVWEDTDDYISNTNALWFHGQPGSRVTADYCLRLLSIEENMNSTPVQPLLAYTCSSTKTAAGRGLYALCELK</sequence>
<organism evidence="3 4">
    <name type="scientific">Meganyctiphanes norvegica</name>
    <name type="common">Northern krill</name>
    <name type="synonym">Thysanopoda norvegica</name>
    <dbReference type="NCBI Taxonomy" id="48144"/>
    <lineage>
        <taxon>Eukaryota</taxon>
        <taxon>Metazoa</taxon>
        <taxon>Ecdysozoa</taxon>
        <taxon>Arthropoda</taxon>
        <taxon>Crustacea</taxon>
        <taxon>Multicrustacea</taxon>
        <taxon>Malacostraca</taxon>
        <taxon>Eumalacostraca</taxon>
        <taxon>Eucarida</taxon>
        <taxon>Euphausiacea</taxon>
        <taxon>Euphausiidae</taxon>
        <taxon>Meganyctiphanes</taxon>
    </lineage>
</organism>
<evidence type="ECO:0000259" key="2">
    <source>
        <dbReference type="PROSITE" id="PS50041"/>
    </source>
</evidence>
<dbReference type="AlphaFoldDB" id="A0AAV2RNZ4"/>
<keyword evidence="4" id="KW-1185">Reference proteome</keyword>
<dbReference type="InterPro" id="IPR016186">
    <property type="entry name" value="C-type_lectin-like/link_sf"/>
</dbReference>
<dbReference type="PROSITE" id="PS50041">
    <property type="entry name" value="C_TYPE_LECTIN_2"/>
    <property type="match status" value="1"/>
</dbReference>
<evidence type="ECO:0000313" key="4">
    <source>
        <dbReference type="Proteomes" id="UP001497623"/>
    </source>
</evidence>
<dbReference type="EMBL" id="CAXKWB010028932">
    <property type="protein sequence ID" value="CAL4134750.1"/>
    <property type="molecule type" value="Genomic_DNA"/>
</dbReference>
<feature type="domain" description="C-type lectin" evidence="2">
    <location>
        <begin position="40"/>
        <end position="155"/>
    </location>
</feature>
<keyword evidence="1" id="KW-0732">Signal</keyword>
<protein>
    <recommendedName>
        <fullName evidence="2">C-type lectin domain-containing protein</fullName>
    </recommendedName>
</protein>
<dbReference type="InterPro" id="IPR001304">
    <property type="entry name" value="C-type_lectin-like"/>
</dbReference>